<reference evidence="1 2" key="1">
    <citation type="submission" date="2016-05" db="EMBL/GenBank/DDBJ databases">
        <title>A degradative enzymes factory behind the ericoid mycorrhizal symbiosis.</title>
        <authorList>
            <consortium name="DOE Joint Genome Institute"/>
            <person name="Martino E."/>
            <person name="Morin E."/>
            <person name="Grelet G."/>
            <person name="Kuo A."/>
            <person name="Kohler A."/>
            <person name="Daghino S."/>
            <person name="Barry K."/>
            <person name="Choi C."/>
            <person name="Cichocki N."/>
            <person name="Clum A."/>
            <person name="Copeland A."/>
            <person name="Hainaut M."/>
            <person name="Haridas S."/>
            <person name="Labutti K."/>
            <person name="Lindquist E."/>
            <person name="Lipzen A."/>
            <person name="Khouja H.-R."/>
            <person name="Murat C."/>
            <person name="Ohm R."/>
            <person name="Olson A."/>
            <person name="Spatafora J."/>
            <person name="Veneault-Fourrey C."/>
            <person name="Henrissat B."/>
            <person name="Grigoriev I."/>
            <person name="Martin F."/>
            <person name="Perotto S."/>
        </authorList>
    </citation>
    <scope>NUCLEOTIDE SEQUENCE [LARGE SCALE GENOMIC DNA]</scope>
    <source>
        <strain evidence="1 2">UAMH 7357</strain>
    </source>
</reference>
<protein>
    <submittedName>
        <fullName evidence="1">Uncharacterized protein</fullName>
    </submittedName>
</protein>
<evidence type="ECO:0000313" key="2">
    <source>
        <dbReference type="Proteomes" id="UP000235672"/>
    </source>
</evidence>
<organism evidence="1 2">
    <name type="scientific">Hyaloscypha hepaticicola</name>
    <dbReference type="NCBI Taxonomy" id="2082293"/>
    <lineage>
        <taxon>Eukaryota</taxon>
        <taxon>Fungi</taxon>
        <taxon>Dikarya</taxon>
        <taxon>Ascomycota</taxon>
        <taxon>Pezizomycotina</taxon>
        <taxon>Leotiomycetes</taxon>
        <taxon>Helotiales</taxon>
        <taxon>Hyaloscyphaceae</taxon>
        <taxon>Hyaloscypha</taxon>
    </lineage>
</organism>
<name>A0A2J6Q135_9HELO</name>
<gene>
    <name evidence="1" type="ORF">NA56DRAFT_723826</name>
</gene>
<dbReference type="AlphaFoldDB" id="A0A2J6Q135"/>
<proteinExistence type="predicted"/>
<dbReference type="Proteomes" id="UP000235672">
    <property type="component" value="Unassembled WGS sequence"/>
</dbReference>
<dbReference type="OrthoDB" id="27483at2759"/>
<evidence type="ECO:0000313" key="1">
    <source>
        <dbReference type="EMBL" id="PMD19993.1"/>
    </source>
</evidence>
<keyword evidence="2" id="KW-1185">Reference proteome</keyword>
<sequence>MITSFRNLYHHREGGANIFLHSGRHRQLTLLASVWSTLPAHLPRIDQSRQPLRVYATHHEYIIMAARKSTMEAISMDVEGSSEMDNWSDNRSVACSDCQDKTHKDIDWLQKSLESRFCCGGEIELEEDETITIGWGYSAQGEHYQIDFPLDTDLKKGKVTTLFKRLHTNAKEDGIIDAALGGSVTTSFDHNRAGLVDMISQLMVPGLFKARATSIPRKLPSLFLDHYIHPFWNTDSLFTSQHTSGKWKISIDGHTERWFDWRKASPNIGWLAIRGDYEWEPHHALDDSHQILLIYDLTLKVPAAAASKTLDPESIPLCQIVRNTLEHSSFLKQGGTLGFYCQQPYHHTRKNAEKLFPMAFQGIDIAMHKVFKAMDLQVLIKPLLDTSPLDKFDKKLF</sequence>
<accession>A0A2J6Q135</accession>
<dbReference type="EMBL" id="KZ613487">
    <property type="protein sequence ID" value="PMD19993.1"/>
    <property type="molecule type" value="Genomic_DNA"/>
</dbReference>